<keyword evidence="1" id="KW-1133">Transmembrane helix</keyword>
<dbReference type="EMBL" id="NIOJ01000007">
    <property type="protein sequence ID" value="PNU00779.1"/>
    <property type="molecule type" value="Genomic_DNA"/>
</dbReference>
<evidence type="ECO:0000313" key="2">
    <source>
        <dbReference type="EMBL" id="PNU00779.1"/>
    </source>
</evidence>
<evidence type="ECO:0000313" key="3">
    <source>
        <dbReference type="Proteomes" id="UP000236151"/>
    </source>
</evidence>
<keyword evidence="1" id="KW-0472">Membrane</keyword>
<proteinExistence type="predicted"/>
<dbReference type="Proteomes" id="UP000236151">
    <property type="component" value="Unassembled WGS sequence"/>
</dbReference>
<dbReference type="AlphaFoldDB" id="A0A2K2F2V9"/>
<dbReference type="InterPro" id="IPR043723">
    <property type="entry name" value="DUF5665"/>
</dbReference>
<gene>
    <name evidence="2" type="ORF">CDQ84_04955</name>
</gene>
<organism evidence="2 3">
    <name type="scientific">Clostridium thermosuccinogenes</name>
    <dbReference type="NCBI Taxonomy" id="84032"/>
    <lineage>
        <taxon>Bacteria</taxon>
        <taxon>Bacillati</taxon>
        <taxon>Bacillota</taxon>
        <taxon>Clostridia</taxon>
        <taxon>Eubacteriales</taxon>
        <taxon>Clostridiaceae</taxon>
        <taxon>Clostridium</taxon>
    </lineage>
</organism>
<dbReference type="KEGG" id="cthd:CDO33_06970"/>
<accession>A0A2K2F2V9</accession>
<feature type="transmembrane region" description="Helical" evidence="1">
    <location>
        <begin position="52"/>
        <end position="74"/>
    </location>
</feature>
<keyword evidence="3" id="KW-1185">Reference proteome</keyword>
<keyword evidence="1" id="KW-0812">Transmembrane</keyword>
<evidence type="ECO:0000256" key="1">
    <source>
        <dbReference type="SAM" id="Phobius"/>
    </source>
</evidence>
<name>A0A2K2F2V9_9CLOT</name>
<dbReference type="OrthoDB" id="1634137at2"/>
<dbReference type="RefSeq" id="WP_103080613.1">
    <property type="nucleotide sequence ID" value="NZ_CP021850.1"/>
</dbReference>
<protein>
    <submittedName>
        <fullName evidence="2">Uncharacterized protein</fullName>
    </submittedName>
</protein>
<dbReference type="Pfam" id="PF18910">
    <property type="entry name" value="DUF5665"/>
    <property type="match status" value="1"/>
</dbReference>
<comment type="caution">
    <text evidence="2">The sequence shown here is derived from an EMBL/GenBank/DDBJ whole genome shotgun (WGS) entry which is preliminary data.</text>
</comment>
<reference evidence="2 3" key="1">
    <citation type="submission" date="2017-06" db="EMBL/GenBank/DDBJ databases">
        <title>Investigating the central metabolism of Clostridium thermosuccinogenes.</title>
        <authorList>
            <person name="Koendjbiharie J.G."/>
            <person name="van Kranenburg R."/>
        </authorList>
    </citation>
    <scope>NUCLEOTIDE SEQUENCE [LARGE SCALE GENOMIC DNA]</scope>
    <source>
        <strain evidence="2 3">DSM 5806</strain>
    </source>
</reference>
<sequence>MPGEKALLEKISRKVDKLAVKMERSKIEEYVNYLEHPKRLLWSNFLAGLSRGFGIAVGVTILGAVVIYLLEIIVDWNLPVIGKFISEIVRIVQEDLNNRGGLR</sequence>